<dbReference type="Pfam" id="PF16197">
    <property type="entry name" value="KAsynt_C_assoc"/>
    <property type="match status" value="1"/>
</dbReference>
<dbReference type="SUPFAM" id="SSF55048">
    <property type="entry name" value="Probable ACP-binding domain of malonyl-CoA ACP transacylase"/>
    <property type="match status" value="1"/>
</dbReference>
<dbReference type="SUPFAM" id="SSF53901">
    <property type="entry name" value="Thiolase-like"/>
    <property type="match status" value="1"/>
</dbReference>
<dbReference type="InterPro" id="IPR016039">
    <property type="entry name" value="Thiolase-like"/>
</dbReference>
<keyword evidence="8" id="KW-1185">Reference proteome</keyword>
<dbReference type="CDD" id="cd00833">
    <property type="entry name" value="PKS"/>
    <property type="match status" value="1"/>
</dbReference>
<dbReference type="InterPro" id="IPR018201">
    <property type="entry name" value="Ketoacyl_synth_AS"/>
</dbReference>
<keyword evidence="3" id="KW-0808">Transferase</keyword>
<name>A0ABW5FZN9_9PSEU</name>
<dbReference type="PANTHER" id="PTHR43775">
    <property type="entry name" value="FATTY ACID SYNTHASE"/>
    <property type="match status" value="1"/>
</dbReference>
<dbReference type="Gene3D" id="1.10.1200.10">
    <property type="entry name" value="ACP-like"/>
    <property type="match status" value="1"/>
</dbReference>
<feature type="domain" description="Ketosynthase family 3 (KS3)" evidence="6">
    <location>
        <begin position="5"/>
        <end position="417"/>
    </location>
</feature>
<feature type="domain" description="Carrier" evidence="5">
    <location>
        <begin position="893"/>
        <end position="968"/>
    </location>
</feature>
<dbReference type="PROSITE" id="PS50075">
    <property type="entry name" value="CARRIER"/>
    <property type="match status" value="1"/>
</dbReference>
<dbReference type="PROSITE" id="PS00606">
    <property type="entry name" value="KS3_1"/>
    <property type="match status" value="1"/>
</dbReference>
<dbReference type="InterPro" id="IPR032821">
    <property type="entry name" value="PKS_assoc"/>
</dbReference>
<dbReference type="InterPro" id="IPR014030">
    <property type="entry name" value="Ketoacyl_synth_N"/>
</dbReference>
<dbReference type="EMBL" id="JBHUKR010000017">
    <property type="protein sequence ID" value="MFD2420331.1"/>
    <property type="molecule type" value="Genomic_DNA"/>
</dbReference>
<dbReference type="Pfam" id="PF02801">
    <property type="entry name" value="Ketoacyl-synt_C"/>
    <property type="match status" value="1"/>
</dbReference>
<dbReference type="InterPro" id="IPR016036">
    <property type="entry name" value="Malonyl_transacylase_ACP-bd"/>
</dbReference>
<dbReference type="Pfam" id="PF00698">
    <property type="entry name" value="Acyl_transf_1"/>
    <property type="match status" value="1"/>
</dbReference>
<protein>
    <submittedName>
        <fullName evidence="7">Type I polyketide synthase</fullName>
    </submittedName>
</protein>
<dbReference type="InterPro" id="IPR014043">
    <property type="entry name" value="Acyl_transferase_dom"/>
</dbReference>
<evidence type="ECO:0000256" key="2">
    <source>
        <dbReference type="ARBA" id="ARBA00022553"/>
    </source>
</evidence>
<evidence type="ECO:0000256" key="1">
    <source>
        <dbReference type="ARBA" id="ARBA00022450"/>
    </source>
</evidence>
<dbReference type="InterPro" id="IPR009081">
    <property type="entry name" value="PP-bd_ACP"/>
</dbReference>
<evidence type="ECO:0000313" key="7">
    <source>
        <dbReference type="EMBL" id="MFD2420331.1"/>
    </source>
</evidence>
<proteinExistence type="predicted"/>
<evidence type="ECO:0000256" key="3">
    <source>
        <dbReference type="ARBA" id="ARBA00022679"/>
    </source>
</evidence>
<dbReference type="Pfam" id="PF00109">
    <property type="entry name" value="ketoacyl-synt"/>
    <property type="match status" value="1"/>
</dbReference>
<comment type="caution">
    <text evidence="7">The sequence shown here is derived from an EMBL/GenBank/DDBJ whole genome shotgun (WGS) entry which is preliminary data.</text>
</comment>
<dbReference type="Gene3D" id="3.30.70.3290">
    <property type="match status" value="1"/>
</dbReference>
<keyword evidence="1" id="KW-0596">Phosphopantetheine</keyword>
<evidence type="ECO:0000313" key="8">
    <source>
        <dbReference type="Proteomes" id="UP001597417"/>
    </source>
</evidence>
<dbReference type="SUPFAM" id="SSF52151">
    <property type="entry name" value="FabD/lysophospholipase-like"/>
    <property type="match status" value="1"/>
</dbReference>
<gene>
    <name evidence="7" type="ORF">ACFSXZ_28770</name>
</gene>
<dbReference type="PANTHER" id="PTHR43775:SF37">
    <property type="entry name" value="SI:DKEY-61P9.11"/>
    <property type="match status" value="1"/>
</dbReference>
<organism evidence="7 8">
    <name type="scientific">Amycolatopsis pigmentata</name>
    <dbReference type="NCBI Taxonomy" id="450801"/>
    <lineage>
        <taxon>Bacteria</taxon>
        <taxon>Bacillati</taxon>
        <taxon>Actinomycetota</taxon>
        <taxon>Actinomycetes</taxon>
        <taxon>Pseudonocardiales</taxon>
        <taxon>Pseudonocardiaceae</taxon>
        <taxon>Amycolatopsis</taxon>
    </lineage>
</organism>
<feature type="region of interest" description="Disordered" evidence="4">
    <location>
        <begin position="857"/>
        <end position="891"/>
    </location>
</feature>
<dbReference type="Gene3D" id="3.40.366.10">
    <property type="entry name" value="Malonyl-Coenzyme A Acyl Carrier Protein, domain 2"/>
    <property type="match status" value="1"/>
</dbReference>
<dbReference type="SMART" id="SM00823">
    <property type="entry name" value="PKS_PP"/>
    <property type="match status" value="1"/>
</dbReference>
<keyword evidence="2" id="KW-0597">Phosphoprotein</keyword>
<reference evidence="8" key="1">
    <citation type="journal article" date="2019" name="Int. J. Syst. Evol. Microbiol.">
        <title>The Global Catalogue of Microorganisms (GCM) 10K type strain sequencing project: providing services to taxonomists for standard genome sequencing and annotation.</title>
        <authorList>
            <consortium name="The Broad Institute Genomics Platform"/>
            <consortium name="The Broad Institute Genome Sequencing Center for Infectious Disease"/>
            <person name="Wu L."/>
            <person name="Ma J."/>
        </authorList>
    </citation>
    <scope>NUCLEOTIDE SEQUENCE [LARGE SCALE GENOMIC DNA]</scope>
    <source>
        <strain evidence="8">CGMCC 4.7645</strain>
    </source>
</reference>
<dbReference type="SMART" id="SM00825">
    <property type="entry name" value="PKS_KS"/>
    <property type="match status" value="1"/>
</dbReference>
<evidence type="ECO:0000259" key="6">
    <source>
        <dbReference type="PROSITE" id="PS52004"/>
    </source>
</evidence>
<dbReference type="RefSeq" id="WP_378268354.1">
    <property type="nucleotide sequence ID" value="NZ_JBHUKR010000017.1"/>
</dbReference>
<accession>A0ABW5FZN9</accession>
<dbReference type="InterPro" id="IPR036736">
    <property type="entry name" value="ACP-like_sf"/>
</dbReference>
<sequence length="975" mass="101200">MTFPDGAVAVIAMAGKFPGAPDVERFWANLCDGVESVTVLAGHADPDQPAYLRANGVLADADAFDARYFGMSANQALVVDPQQRLFLECAHEALERAGYGGPDRPVTGVFAGGTHTGYAAAVRAHLDRLPFVDEMQIRHGNSVDFLATRAAYQFGLTGPAMAVQSACSTSLVAVHTAVQSLLAGDCDMALAGGATVHAHPPRTGYTPGGVATPDGHCRPFDAAATGTMGASAVGLVVLRPLADAVAAGDPVHAVILGSAVTNDGRDKVGFTAPGVAGQAEAIRAAQDLAGVGGGDIGYVEAHGTGTPLGDPIEVAALTQVFREHTTRRQFCRIGSVKSNFGHADAASGVVGLIKAILVVEHGLIPPTLNFTTPNPEIDFPSTPFRVNDELSDWAGPRIAAVNSLGIGGTNAHVILGQAPERPEPEPDPRPQLLVVSAATAEAAERAAQRLADHLAAAPGTDLADAARTCQEGRAEHRYRRYAVARTADEAASALRAGRTGSRTDEGTPFRIAYLFPGQGGHYPGMAARLYDTEEVYRRHVDEVVAVAGPGLLDVLRSGPTVERRARLDEIGVAQPAVFAFQYAMAGLLSSWGLRPDAVLGHSLGAYAAACVAGVFSVDDAIRLVLERGRLLREIPTGAMAAVHLAEADLVALLPPGLDIAAVNGPGQCTVAGPVGDIETFAASMAERGTDCRVLRVGVAGHSAAVDPVLDRYTATVAATTLKEPAVPMVSDATGLWATPSEVCSPGYWAHHMRAPVRFGDALATLFAEPGFVLVDLGPGRTAASLARQHPGARPGQIVVNAAPHAAEAGTEPETALAALGHLWSAGVGVSFGALHNGRRRRTVSLPTYPFERQRYLVPEAPSAPRRNSGSPEDWTGPLDRAPEGADQAESALEPANSVLDDILDAFGRAFGATDITPTDGFFDLGGDSLVALRFATWATRHFGVPVSGADVLRAGTAAELAAVISQRVASEDDNL</sequence>
<dbReference type="Proteomes" id="UP001597417">
    <property type="component" value="Unassembled WGS sequence"/>
</dbReference>
<dbReference type="InterPro" id="IPR050091">
    <property type="entry name" value="PKS_NRPS_Biosynth_Enz"/>
</dbReference>
<evidence type="ECO:0000256" key="4">
    <source>
        <dbReference type="SAM" id="MobiDB-lite"/>
    </source>
</evidence>
<dbReference type="InterPro" id="IPR001227">
    <property type="entry name" value="Ac_transferase_dom_sf"/>
</dbReference>
<dbReference type="Gene3D" id="3.40.47.10">
    <property type="match status" value="1"/>
</dbReference>
<dbReference type="InterPro" id="IPR016035">
    <property type="entry name" value="Acyl_Trfase/lysoPLipase"/>
</dbReference>
<evidence type="ECO:0000259" key="5">
    <source>
        <dbReference type="PROSITE" id="PS50075"/>
    </source>
</evidence>
<dbReference type="InterPro" id="IPR020806">
    <property type="entry name" value="PKS_PP-bd"/>
</dbReference>
<dbReference type="SMART" id="SM00827">
    <property type="entry name" value="PKS_AT"/>
    <property type="match status" value="1"/>
</dbReference>
<dbReference type="InterPro" id="IPR020841">
    <property type="entry name" value="PKS_Beta-ketoAc_synthase_dom"/>
</dbReference>
<dbReference type="PROSITE" id="PS52004">
    <property type="entry name" value="KS3_2"/>
    <property type="match status" value="1"/>
</dbReference>
<dbReference type="InterPro" id="IPR014031">
    <property type="entry name" value="Ketoacyl_synth_C"/>
</dbReference>
<dbReference type="Pfam" id="PF00550">
    <property type="entry name" value="PP-binding"/>
    <property type="match status" value="1"/>
</dbReference>
<dbReference type="SUPFAM" id="SSF47336">
    <property type="entry name" value="ACP-like"/>
    <property type="match status" value="1"/>
</dbReference>